<evidence type="ECO:0000256" key="1">
    <source>
        <dbReference type="ARBA" id="ARBA00022574"/>
    </source>
</evidence>
<name>A0A8H3ZZ24_GIGMA</name>
<reference evidence="4 5" key="1">
    <citation type="journal article" date="2019" name="Environ. Microbiol.">
        <title>At the nexus of three kingdoms: the genome of the mycorrhizal fungus Gigaspora margarita provides insights into plant, endobacterial and fungal interactions.</title>
        <authorList>
            <person name="Venice F."/>
            <person name="Ghignone S."/>
            <person name="Salvioli di Fossalunga A."/>
            <person name="Amselem J."/>
            <person name="Novero M."/>
            <person name="Xianan X."/>
            <person name="Sedzielewska Toro K."/>
            <person name="Morin E."/>
            <person name="Lipzen A."/>
            <person name="Grigoriev I.V."/>
            <person name="Henrissat B."/>
            <person name="Martin F.M."/>
            <person name="Bonfante P."/>
        </authorList>
    </citation>
    <scope>NUCLEOTIDE SEQUENCE [LARGE SCALE GENOMIC DNA]</scope>
    <source>
        <strain evidence="4 5">BEG34</strain>
    </source>
</reference>
<dbReference type="Gene3D" id="2.130.10.10">
    <property type="entry name" value="YVTN repeat-like/Quinoprotein amine dehydrogenase"/>
    <property type="match status" value="1"/>
</dbReference>
<keyword evidence="2" id="KW-0677">Repeat</keyword>
<dbReference type="InterPro" id="IPR001680">
    <property type="entry name" value="WD40_rpt"/>
</dbReference>
<proteinExistence type="predicted"/>
<accession>A0A8H3ZZ24</accession>
<dbReference type="OrthoDB" id="10429880at2759"/>
<evidence type="ECO:0000313" key="4">
    <source>
        <dbReference type="EMBL" id="KAF0344307.1"/>
    </source>
</evidence>
<dbReference type="EMBL" id="WTPW01003386">
    <property type="protein sequence ID" value="KAF0344307.1"/>
    <property type="molecule type" value="Genomic_DNA"/>
</dbReference>
<dbReference type="PROSITE" id="PS00678">
    <property type="entry name" value="WD_REPEATS_1"/>
    <property type="match status" value="1"/>
</dbReference>
<dbReference type="AlphaFoldDB" id="A0A8H3ZZ24"/>
<keyword evidence="1 3" id="KW-0853">WD repeat</keyword>
<evidence type="ECO:0000313" key="5">
    <source>
        <dbReference type="Proteomes" id="UP000439903"/>
    </source>
</evidence>
<sequence>MTEDGILLFTLATDGRIAIWDISHYIHRVNCLALHQMTNLTTSNFIKESYMVVTGGEDNAIAAIILEFMYHESKGPNSSTKCRK</sequence>
<evidence type="ECO:0000256" key="2">
    <source>
        <dbReference type="ARBA" id="ARBA00022737"/>
    </source>
</evidence>
<evidence type="ECO:0000256" key="3">
    <source>
        <dbReference type="PROSITE-ProRule" id="PRU00221"/>
    </source>
</evidence>
<feature type="repeat" description="WD" evidence="3">
    <location>
        <begin position="1"/>
        <end position="23"/>
    </location>
</feature>
<keyword evidence="5" id="KW-1185">Reference proteome</keyword>
<dbReference type="PROSITE" id="PS50082">
    <property type="entry name" value="WD_REPEATS_2"/>
    <property type="match status" value="1"/>
</dbReference>
<dbReference type="InterPro" id="IPR019775">
    <property type="entry name" value="WD40_repeat_CS"/>
</dbReference>
<organism evidence="4 5">
    <name type="scientific">Gigaspora margarita</name>
    <dbReference type="NCBI Taxonomy" id="4874"/>
    <lineage>
        <taxon>Eukaryota</taxon>
        <taxon>Fungi</taxon>
        <taxon>Fungi incertae sedis</taxon>
        <taxon>Mucoromycota</taxon>
        <taxon>Glomeromycotina</taxon>
        <taxon>Glomeromycetes</taxon>
        <taxon>Diversisporales</taxon>
        <taxon>Gigasporaceae</taxon>
        <taxon>Gigaspora</taxon>
    </lineage>
</organism>
<protein>
    <submittedName>
        <fullName evidence="4">WD40 repeat-like protein</fullName>
    </submittedName>
</protein>
<dbReference type="Proteomes" id="UP000439903">
    <property type="component" value="Unassembled WGS sequence"/>
</dbReference>
<dbReference type="InterPro" id="IPR015943">
    <property type="entry name" value="WD40/YVTN_repeat-like_dom_sf"/>
</dbReference>
<comment type="caution">
    <text evidence="4">The sequence shown here is derived from an EMBL/GenBank/DDBJ whole genome shotgun (WGS) entry which is preliminary data.</text>
</comment>
<gene>
    <name evidence="4" type="ORF">F8M41_015947</name>
</gene>